<dbReference type="Allergome" id="5823">
    <property type="allergen name" value="Bla g 36kD"/>
</dbReference>
<protein>
    <submittedName>
        <fullName>36 kDa allergen</fullName>
    </submittedName>
</protein>
<accession>Q9TWR0</accession>
<organism>
    <name type="scientific">Blattella germanica</name>
    <name type="common">German cockroach</name>
    <name type="synonym">Blatta germanica</name>
    <dbReference type="NCBI Taxonomy" id="6973"/>
    <lineage>
        <taxon>Eukaryota</taxon>
        <taxon>Metazoa</taxon>
        <taxon>Ecdysozoa</taxon>
        <taxon>Arthropoda</taxon>
        <taxon>Hexapoda</taxon>
        <taxon>Insecta</taxon>
        <taxon>Pterygota</taxon>
        <taxon>Neoptera</taxon>
        <taxon>Polyneoptera</taxon>
        <taxon>Dictyoptera</taxon>
        <taxon>Blattodea</taxon>
        <taxon>Blaberoidea</taxon>
        <taxon>Blattellidae</taxon>
        <taxon>Blattella</taxon>
    </lineage>
</organism>
<name>Q9TWR0_BLAGE</name>
<sequence>APPGCSNHFNLETVFGNFVK</sequence>
<keyword id="KW-0903">Direct protein sequencing</keyword>
<reference key="1">
    <citation type="journal article" date="1994" name="Int. Arch. Allergy Immunol.">
        <title>Isolation of the 36-kD German (Blattella germanica) cockroach allergen using fast protein liquid chromatography.</title>
        <authorList>
            <person name="Helm R.M."/>
            <person name="Brenner R.J."/>
            <person name="Williams L.W."/>
            <person name="Burks A.W."/>
        </authorList>
    </citation>
    <scope>PROTEIN SEQUENCE</scope>
</reference>
<proteinExistence type="evidence at protein level"/>
<dbReference type="AlphaFoldDB" id="Q9TWR0"/>